<dbReference type="AlphaFoldDB" id="A0A369K9F7"/>
<gene>
    <name evidence="2" type="ORF">HAT2_00701</name>
</gene>
<reference evidence="2 3" key="1">
    <citation type="submission" date="2018-07" db="EMBL/GenBank/DDBJ databases">
        <title>Comparative genomics of the Candidatus Parilichlamydiaceae reveals evidence of convergent evolution and genome reduction in the phylum Chlamydiae.</title>
        <authorList>
            <person name="Taylor-Brown A."/>
            <person name="Polkinghorne A."/>
        </authorList>
    </citation>
    <scope>NUCLEOTIDE SEQUENCE [LARGE SCALE GENOMIC DNA]</scope>
    <source>
        <strain evidence="2 3">Hat2</strain>
    </source>
</reference>
<accession>A0A369K9F7</accession>
<dbReference type="Proteomes" id="UP000253816">
    <property type="component" value="Unassembled WGS sequence"/>
</dbReference>
<dbReference type="EMBL" id="QQBG01000026">
    <property type="protein sequence ID" value="RDB31221.1"/>
    <property type="molecule type" value="Genomic_DNA"/>
</dbReference>
<keyword evidence="1" id="KW-0472">Membrane</keyword>
<keyword evidence="3" id="KW-1185">Reference proteome</keyword>
<dbReference type="RefSeq" id="WP_114544612.1">
    <property type="nucleotide sequence ID" value="NZ_QQBG01000026.1"/>
</dbReference>
<evidence type="ECO:0000313" key="2">
    <source>
        <dbReference type="EMBL" id="RDB31221.1"/>
    </source>
</evidence>
<feature type="transmembrane region" description="Helical" evidence="1">
    <location>
        <begin position="115"/>
        <end position="133"/>
    </location>
</feature>
<keyword evidence="1" id="KW-1133">Transmembrane helix</keyword>
<proteinExistence type="predicted"/>
<evidence type="ECO:0000313" key="3">
    <source>
        <dbReference type="Proteomes" id="UP000253816"/>
    </source>
</evidence>
<name>A0A369K9F7_9BACT</name>
<feature type="transmembrane region" description="Helical" evidence="1">
    <location>
        <begin position="145"/>
        <end position="163"/>
    </location>
</feature>
<comment type="caution">
    <text evidence="2">The sequence shown here is derived from an EMBL/GenBank/DDBJ whole genome shotgun (WGS) entry which is preliminary data.</text>
</comment>
<keyword evidence="1" id="KW-0812">Transmembrane</keyword>
<evidence type="ECO:0000256" key="1">
    <source>
        <dbReference type="SAM" id="Phobius"/>
    </source>
</evidence>
<feature type="transmembrane region" description="Helical" evidence="1">
    <location>
        <begin position="175"/>
        <end position="197"/>
    </location>
</feature>
<protein>
    <submittedName>
        <fullName evidence="2">Uncharacterized protein</fullName>
    </submittedName>
</protein>
<sequence length="227" mass="25518">MDPQWHAILNNRIPSHPLCIGRVGRLVSSSAGLASMARKVGFYGSACLFCTKSYFSFEKLLVGISVIFSSVQAFIPLCRLLILLIEIALLYSFFGACQTFLFAHDKAYLFGYHENQIALVTLFFLLFKGSELFHKAPLDSFLQNLSLLFLCVGLIHSGLHCILDRMESPQSKDHMPSLITLLSILGYILSQTGYSFLKGWKWTFILLCKALEKTTFLFPREQEGASV</sequence>
<feature type="transmembrane region" description="Helical" evidence="1">
    <location>
        <begin position="81"/>
        <end position="103"/>
    </location>
</feature>
<organism evidence="2 3">
    <name type="scientific">Candidatus Similichlamydia laticola</name>
    <dbReference type="NCBI Taxonomy" id="2170265"/>
    <lineage>
        <taxon>Bacteria</taxon>
        <taxon>Pseudomonadati</taxon>
        <taxon>Chlamydiota</taxon>
        <taxon>Chlamydiia</taxon>
        <taxon>Parachlamydiales</taxon>
        <taxon>Candidatus Parilichlamydiaceae</taxon>
        <taxon>Candidatus Similichlamydia</taxon>
    </lineage>
</organism>